<proteinExistence type="predicted"/>
<feature type="region of interest" description="Disordered" evidence="1">
    <location>
        <begin position="309"/>
        <end position="328"/>
    </location>
</feature>
<organism evidence="2 3">
    <name type="scientific">Nocardia macrotermitis</name>
    <dbReference type="NCBI Taxonomy" id="2585198"/>
    <lineage>
        <taxon>Bacteria</taxon>
        <taxon>Bacillati</taxon>
        <taxon>Actinomycetota</taxon>
        <taxon>Actinomycetes</taxon>
        <taxon>Mycobacteriales</taxon>
        <taxon>Nocardiaceae</taxon>
        <taxon>Nocardia</taxon>
    </lineage>
</organism>
<evidence type="ECO:0008006" key="4">
    <source>
        <dbReference type="Google" id="ProtNLM"/>
    </source>
</evidence>
<sequence>MNKLSMVLGNYPHAAPLLRGDVELDGYAVEPVTVEPVIGAYRRMIRDLEFDVCELAPTSYLMALQAEVGLTAIPVFLNRRFHHSDVQCAAGSGIGVPKDLAGKRIGVRAYTVTTGVWVRGILSNEYGVDTDSITWVVDDDDHIEGRAPSNVERVTDGRSLGELLRAGDIDAALSGNAGTGRAGAPRSGWQAAQPDAQPEADAGPYPLFAEPEILATDWYLRTGIYPLHSVIAIRSELVRRDPELPTALYAAFAESKRRQVEADSQWSALPRLGRQAAQIGGDPIPYGLEANDASLRALVQFSREQGLLDPEFPADPARLFDDGDYPDA</sequence>
<dbReference type="RefSeq" id="WP_153410474.1">
    <property type="nucleotide sequence ID" value="NZ_WEGK01000005.1"/>
</dbReference>
<comment type="caution">
    <text evidence="2">The sequence shown here is derived from an EMBL/GenBank/DDBJ whole genome shotgun (WGS) entry which is preliminary data.</text>
</comment>
<keyword evidence="3" id="KW-1185">Reference proteome</keyword>
<dbReference type="OrthoDB" id="3805543at2"/>
<dbReference type="Proteomes" id="UP000438448">
    <property type="component" value="Unassembled WGS sequence"/>
</dbReference>
<name>A0A7K0D1R8_9NOCA</name>
<evidence type="ECO:0000313" key="3">
    <source>
        <dbReference type="Proteomes" id="UP000438448"/>
    </source>
</evidence>
<reference evidence="2 3" key="1">
    <citation type="submission" date="2019-10" db="EMBL/GenBank/DDBJ databases">
        <title>Nocardia macrotermitis sp. nov. and Nocardia aurantia sp. nov., isolated from the gut of fungus growing-termite Macrotermes natalensis.</title>
        <authorList>
            <person name="Benndorf R."/>
            <person name="Schwitalla J."/>
            <person name="Martin K."/>
            <person name="De Beer W."/>
            <person name="Kaster A.-K."/>
            <person name="Vollmers J."/>
            <person name="Poulsen M."/>
            <person name="Beemelmanns C."/>
        </authorList>
    </citation>
    <scope>NUCLEOTIDE SEQUENCE [LARGE SCALE GENOMIC DNA]</scope>
    <source>
        <strain evidence="2 3">RB20</strain>
    </source>
</reference>
<dbReference type="SUPFAM" id="SSF53850">
    <property type="entry name" value="Periplasmic binding protein-like II"/>
    <property type="match status" value="1"/>
</dbReference>
<protein>
    <recommendedName>
        <fullName evidence="4">4,5-dihydroxyphthalate decarboxylase</fullName>
    </recommendedName>
</protein>
<feature type="compositionally biased region" description="Low complexity" evidence="1">
    <location>
        <begin position="190"/>
        <end position="202"/>
    </location>
</feature>
<accession>A0A7K0D1R8</accession>
<dbReference type="EMBL" id="WEGK01000005">
    <property type="protein sequence ID" value="MQY19663.1"/>
    <property type="molecule type" value="Genomic_DNA"/>
</dbReference>
<evidence type="ECO:0000256" key="1">
    <source>
        <dbReference type="SAM" id="MobiDB-lite"/>
    </source>
</evidence>
<dbReference type="AlphaFoldDB" id="A0A7K0D1R8"/>
<dbReference type="Gene3D" id="3.40.190.10">
    <property type="entry name" value="Periplasmic binding protein-like II"/>
    <property type="match status" value="1"/>
</dbReference>
<gene>
    <name evidence="2" type="ORF">NRB20_27550</name>
</gene>
<feature type="region of interest" description="Disordered" evidence="1">
    <location>
        <begin position="176"/>
        <end position="203"/>
    </location>
</feature>
<evidence type="ECO:0000313" key="2">
    <source>
        <dbReference type="EMBL" id="MQY19663.1"/>
    </source>
</evidence>